<evidence type="ECO:0000313" key="1">
    <source>
        <dbReference type="EMBL" id="KAF0356175.1"/>
    </source>
</evidence>
<reference evidence="1 2" key="1">
    <citation type="journal article" date="2019" name="Environ. Microbiol.">
        <title>At the nexus of three kingdoms: the genome of the mycorrhizal fungus Gigaspora margarita provides insights into plant, endobacterial and fungal interactions.</title>
        <authorList>
            <person name="Venice F."/>
            <person name="Ghignone S."/>
            <person name="Salvioli di Fossalunga A."/>
            <person name="Amselem J."/>
            <person name="Novero M."/>
            <person name="Xianan X."/>
            <person name="Sedzielewska Toro K."/>
            <person name="Morin E."/>
            <person name="Lipzen A."/>
            <person name="Grigoriev I.V."/>
            <person name="Henrissat B."/>
            <person name="Martin F.M."/>
            <person name="Bonfante P."/>
        </authorList>
    </citation>
    <scope>NUCLEOTIDE SEQUENCE [LARGE SCALE GENOMIC DNA]</scope>
    <source>
        <strain evidence="1 2">BEG34</strain>
    </source>
</reference>
<protein>
    <submittedName>
        <fullName evidence="1">Uncharacterized protein</fullName>
    </submittedName>
</protein>
<accession>A0A8H3ZZN1</accession>
<organism evidence="1 2">
    <name type="scientific">Gigaspora margarita</name>
    <dbReference type="NCBI Taxonomy" id="4874"/>
    <lineage>
        <taxon>Eukaryota</taxon>
        <taxon>Fungi</taxon>
        <taxon>Fungi incertae sedis</taxon>
        <taxon>Mucoromycota</taxon>
        <taxon>Glomeromycotina</taxon>
        <taxon>Glomeromycetes</taxon>
        <taxon>Diversisporales</taxon>
        <taxon>Gigasporaceae</taxon>
        <taxon>Gigaspora</taxon>
    </lineage>
</organism>
<keyword evidence="2" id="KW-1185">Reference proteome</keyword>
<dbReference type="EMBL" id="WTPW01003043">
    <property type="protein sequence ID" value="KAF0356175.1"/>
    <property type="molecule type" value="Genomic_DNA"/>
</dbReference>
<proteinExistence type="predicted"/>
<comment type="caution">
    <text evidence="1">The sequence shown here is derived from an EMBL/GenBank/DDBJ whole genome shotgun (WGS) entry which is preliminary data.</text>
</comment>
<sequence length="71" mass="8085">MAVGCSWRLTTVMEFEQCGFKHLITIGDHGIRYTRSNNNYKCLILLLPVSISLFHKTKTSKIEGIVKSLEL</sequence>
<dbReference type="AlphaFoldDB" id="A0A8H3ZZN1"/>
<dbReference type="Proteomes" id="UP000439903">
    <property type="component" value="Unassembled WGS sequence"/>
</dbReference>
<evidence type="ECO:0000313" key="2">
    <source>
        <dbReference type="Proteomes" id="UP000439903"/>
    </source>
</evidence>
<gene>
    <name evidence="1" type="ORF">F8M41_014812</name>
</gene>
<name>A0A8H3ZZN1_GIGMA</name>